<feature type="transmembrane region" description="Helical" evidence="5">
    <location>
        <begin position="261"/>
        <end position="280"/>
    </location>
</feature>
<organism evidence="7 8">
    <name type="scientific">Noviherbaspirillum autotrophicum</name>
    <dbReference type="NCBI Taxonomy" id="709839"/>
    <lineage>
        <taxon>Bacteria</taxon>
        <taxon>Pseudomonadati</taxon>
        <taxon>Pseudomonadota</taxon>
        <taxon>Betaproteobacteria</taxon>
        <taxon>Burkholderiales</taxon>
        <taxon>Oxalobacteraceae</taxon>
        <taxon>Noviherbaspirillum</taxon>
    </lineage>
</organism>
<feature type="transmembrane region" description="Helical" evidence="5">
    <location>
        <begin position="12"/>
        <end position="33"/>
    </location>
</feature>
<feature type="transmembrane region" description="Helical" evidence="5">
    <location>
        <begin position="209"/>
        <end position="232"/>
    </location>
</feature>
<dbReference type="OrthoDB" id="7056675at2"/>
<comment type="caution">
    <text evidence="7">The sequence shown here is derived from an EMBL/GenBank/DDBJ whole genome shotgun (WGS) entry which is preliminary data.</text>
</comment>
<protein>
    <recommendedName>
        <fullName evidence="6">O-antigen ligase-related domain-containing protein</fullName>
    </recommendedName>
</protein>
<evidence type="ECO:0000256" key="1">
    <source>
        <dbReference type="ARBA" id="ARBA00004141"/>
    </source>
</evidence>
<feature type="transmembrane region" description="Helical" evidence="5">
    <location>
        <begin position="381"/>
        <end position="404"/>
    </location>
</feature>
<evidence type="ECO:0000256" key="5">
    <source>
        <dbReference type="SAM" id="Phobius"/>
    </source>
</evidence>
<evidence type="ECO:0000256" key="4">
    <source>
        <dbReference type="ARBA" id="ARBA00023136"/>
    </source>
</evidence>
<keyword evidence="3 5" id="KW-1133">Transmembrane helix</keyword>
<dbReference type="InterPro" id="IPR007016">
    <property type="entry name" value="O-antigen_ligase-rel_domated"/>
</dbReference>
<name>A0A0C2BN52_9BURK</name>
<reference evidence="7 8" key="1">
    <citation type="submission" date="2014-12" db="EMBL/GenBank/DDBJ databases">
        <title>Denitrispirillum autotrophicum gen. nov., sp. nov., Denitrifying, Facultatively Autotrophic Bacteria Isolated from Rice Paddy Soil.</title>
        <authorList>
            <person name="Ishii S."/>
            <person name="Ashida N."/>
            <person name="Ohno H."/>
            <person name="Otsuka S."/>
            <person name="Yokota A."/>
            <person name="Senoo K."/>
        </authorList>
    </citation>
    <scope>NUCLEOTIDE SEQUENCE [LARGE SCALE GENOMIC DNA]</scope>
    <source>
        <strain evidence="7 8">TSA66</strain>
    </source>
</reference>
<dbReference type="PANTHER" id="PTHR37422">
    <property type="entry name" value="TEICHURONIC ACID BIOSYNTHESIS PROTEIN TUAE"/>
    <property type="match status" value="1"/>
</dbReference>
<evidence type="ECO:0000313" key="8">
    <source>
        <dbReference type="Proteomes" id="UP000031572"/>
    </source>
</evidence>
<feature type="transmembrane region" description="Helical" evidence="5">
    <location>
        <begin position="80"/>
        <end position="103"/>
    </location>
</feature>
<keyword evidence="4 5" id="KW-0472">Membrane</keyword>
<gene>
    <name evidence="7" type="ORF">TSA66_20665</name>
</gene>
<feature type="transmembrane region" description="Helical" evidence="5">
    <location>
        <begin position="416"/>
        <end position="431"/>
    </location>
</feature>
<keyword evidence="2 5" id="KW-0812">Transmembrane</keyword>
<feature type="transmembrane region" description="Helical" evidence="5">
    <location>
        <begin position="300"/>
        <end position="318"/>
    </location>
</feature>
<dbReference type="STRING" id="709839.TSA66_20665"/>
<evidence type="ECO:0000259" key="6">
    <source>
        <dbReference type="Pfam" id="PF04932"/>
    </source>
</evidence>
<feature type="transmembrane region" description="Helical" evidence="5">
    <location>
        <begin position="142"/>
        <end position="158"/>
    </location>
</feature>
<proteinExistence type="predicted"/>
<sequence length="481" mass="53308">MVDNQLSTMLLYFFGAIVMCGIGMLAVGFFVDINRHFNKWLLALISPVVLAATAASSVLSDRNITNAEFEIGTASGEESAILVWLLRLVTALVLGICIARLISTSQSHESRPRQGGALFAAFLFFYVTNAVLNNIFGIKPVFDQRLIYPALVFLVVYLSRGKGFTPMIDATKWGLLLFCIASVAAIPLFPQAAVQQNYAGVLPSIHIRLWGLGSNPNSIGPLALVLLLLQIYRPFSSRLLQLAGYVVGLIVLVLSQSKTAWFAAIIAIPTLWWGHLLYAAETRGRPRHSAYTLRSFSRPILACLLGLAAVTALAYIFILDPFAKLANDEQVTSLTGRTDIWALAIDTWKQNPLFGYGTSMWDVEFRRLSGMNYAYHAHNQFLQSLSVAGLLGLLGLLVYTFVLFRQAFASNTATRGFSLALFWVIFIRYFTEAPLNMSSIFSGEFVTHLLLFSLVLTRGREPAAIPHAQHDYEPLQNLQWR</sequence>
<feature type="transmembrane region" description="Helical" evidence="5">
    <location>
        <begin position="170"/>
        <end position="189"/>
    </location>
</feature>
<keyword evidence="8" id="KW-1185">Reference proteome</keyword>
<dbReference type="GO" id="GO:0016020">
    <property type="term" value="C:membrane"/>
    <property type="evidence" value="ECO:0007669"/>
    <property type="project" value="UniProtKB-SubCell"/>
</dbReference>
<feature type="transmembrane region" description="Helical" evidence="5">
    <location>
        <begin position="40"/>
        <end position="60"/>
    </location>
</feature>
<comment type="subcellular location">
    <subcellularLocation>
        <location evidence="1">Membrane</location>
        <topology evidence="1">Multi-pass membrane protein</topology>
    </subcellularLocation>
</comment>
<feature type="transmembrane region" description="Helical" evidence="5">
    <location>
        <begin position="239"/>
        <end position="255"/>
    </location>
</feature>
<dbReference type="PANTHER" id="PTHR37422:SF13">
    <property type="entry name" value="LIPOPOLYSACCHARIDE BIOSYNTHESIS PROTEIN PA4999-RELATED"/>
    <property type="match status" value="1"/>
</dbReference>
<dbReference type="RefSeq" id="WP_040041372.1">
    <property type="nucleotide sequence ID" value="NZ_JWJG01000028.1"/>
</dbReference>
<dbReference type="AlphaFoldDB" id="A0A0C2BN52"/>
<dbReference type="Pfam" id="PF04932">
    <property type="entry name" value="Wzy_C"/>
    <property type="match status" value="1"/>
</dbReference>
<evidence type="ECO:0000256" key="3">
    <source>
        <dbReference type="ARBA" id="ARBA00022989"/>
    </source>
</evidence>
<feature type="domain" description="O-antigen ligase-related" evidence="6">
    <location>
        <begin position="245"/>
        <end position="396"/>
    </location>
</feature>
<dbReference type="InterPro" id="IPR051533">
    <property type="entry name" value="WaaL-like"/>
</dbReference>
<accession>A0A0C2BN52</accession>
<dbReference type="Proteomes" id="UP000031572">
    <property type="component" value="Unassembled WGS sequence"/>
</dbReference>
<evidence type="ECO:0000256" key="2">
    <source>
        <dbReference type="ARBA" id="ARBA00022692"/>
    </source>
</evidence>
<dbReference type="EMBL" id="JWJG01000028">
    <property type="protein sequence ID" value="KIF82695.1"/>
    <property type="molecule type" value="Genomic_DNA"/>
</dbReference>
<feature type="transmembrane region" description="Helical" evidence="5">
    <location>
        <begin position="115"/>
        <end position="136"/>
    </location>
</feature>
<evidence type="ECO:0000313" key="7">
    <source>
        <dbReference type="EMBL" id="KIF82695.1"/>
    </source>
</evidence>